<accession>A0A9D2UDU7</accession>
<dbReference type="SUPFAM" id="SSF51556">
    <property type="entry name" value="Metallo-dependent hydrolases"/>
    <property type="match status" value="1"/>
</dbReference>
<dbReference type="AlphaFoldDB" id="A0A9D2UDU7"/>
<dbReference type="CDD" id="cd00854">
    <property type="entry name" value="NagA"/>
    <property type="match status" value="1"/>
</dbReference>
<dbReference type="EC" id="3.5.1.25" evidence="10"/>
<dbReference type="PANTHER" id="PTHR11113">
    <property type="entry name" value="N-ACETYLGLUCOSAMINE-6-PHOSPHATE DEACETYLASE"/>
    <property type="match status" value="1"/>
</dbReference>
<reference evidence="10" key="2">
    <citation type="submission" date="2021-04" db="EMBL/GenBank/DDBJ databases">
        <authorList>
            <person name="Gilroy R."/>
        </authorList>
    </citation>
    <scope>NUCLEOTIDE SEQUENCE</scope>
    <source>
        <strain evidence="10">ChiHjej10B9-4811</strain>
    </source>
</reference>
<evidence type="ECO:0000256" key="4">
    <source>
        <dbReference type="ARBA" id="ARBA00023277"/>
    </source>
</evidence>
<dbReference type="PIRSF" id="PIRSF038994">
    <property type="entry name" value="NagA"/>
    <property type="match status" value="1"/>
</dbReference>
<evidence type="ECO:0000256" key="2">
    <source>
        <dbReference type="ARBA" id="ARBA00022723"/>
    </source>
</evidence>
<comment type="caution">
    <text evidence="10">The sequence shown here is derived from an EMBL/GenBank/DDBJ whole genome shotgun (WGS) entry which is preliminary data.</text>
</comment>
<feature type="binding site" evidence="8">
    <location>
        <position position="200"/>
    </location>
    <ligand>
        <name>Zn(2+)</name>
        <dbReference type="ChEBI" id="CHEBI:29105"/>
    </ligand>
</feature>
<evidence type="ECO:0000256" key="7">
    <source>
        <dbReference type="PIRSR" id="PIRSR038994-2"/>
    </source>
</evidence>
<dbReference type="NCBIfam" id="TIGR00221">
    <property type="entry name" value="nagA"/>
    <property type="match status" value="1"/>
</dbReference>
<evidence type="ECO:0000256" key="8">
    <source>
        <dbReference type="PIRSR" id="PIRSR038994-3"/>
    </source>
</evidence>
<reference evidence="10" key="1">
    <citation type="journal article" date="2021" name="PeerJ">
        <title>Extensive microbial diversity within the chicken gut microbiome revealed by metagenomics and culture.</title>
        <authorList>
            <person name="Gilroy R."/>
            <person name="Ravi A."/>
            <person name="Getino M."/>
            <person name="Pursley I."/>
            <person name="Horton D.L."/>
            <person name="Alikhan N.F."/>
            <person name="Baker D."/>
            <person name="Gharbi K."/>
            <person name="Hall N."/>
            <person name="Watson M."/>
            <person name="Adriaenssens E.M."/>
            <person name="Foster-Nyarko E."/>
            <person name="Jarju S."/>
            <person name="Secka A."/>
            <person name="Antonio M."/>
            <person name="Oren A."/>
            <person name="Chaudhuri R.R."/>
            <person name="La Ragione R."/>
            <person name="Hildebrand F."/>
            <person name="Pallen M.J."/>
        </authorList>
    </citation>
    <scope>NUCLEOTIDE SEQUENCE</scope>
    <source>
        <strain evidence="10">ChiHjej10B9-4811</strain>
    </source>
</reference>
<feature type="active site" description="Proton donor/acceptor" evidence="6">
    <location>
        <position position="278"/>
    </location>
</feature>
<evidence type="ECO:0000256" key="1">
    <source>
        <dbReference type="ARBA" id="ARBA00010716"/>
    </source>
</evidence>
<evidence type="ECO:0000313" key="10">
    <source>
        <dbReference type="EMBL" id="HJD50523.1"/>
    </source>
</evidence>
<name>A0A9D2UDU7_9MICC</name>
<evidence type="ECO:0000313" key="11">
    <source>
        <dbReference type="Proteomes" id="UP000823908"/>
    </source>
</evidence>
<protein>
    <submittedName>
        <fullName evidence="10">N-acetylglucosamine-6-phosphate deacetylase</fullName>
        <ecNumber evidence="10">3.5.1.25</ecNumber>
    </submittedName>
</protein>
<keyword evidence="4 5" id="KW-0119">Carbohydrate metabolism</keyword>
<feature type="binding site" evidence="7">
    <location>
        <position position="256"/>
    </location>
    <ligand>
        <name>substrate</name>
    </ligand>
</feature>
<keyword evidence="3 5" id="KW-0378">Hydrolase</keyword>
<evidence type="ECO:0000256" key="3">
    <source>
        <dbReference type="ARBA" id="ARBA00022801"/>
    </source>
</evidence>
<dbReference type="InterPro" id="IPR032466">
    <property type="entry name" value="Metal_Hydrolase"/>
</dbReference>
<gene>
    <name evidence="10" type="primary">nagA</name>
    <name evidence="10" type="ORF">H9908_01425</name>
</gene>
<evidence type="ECO:0000256" key="5">
    <source>
        <dbReference type="PIRNR" id="PIRNR038994"/>
    </source>
</evidence>
<comment type="similarity">
    <text evidence="1 5">Belongs to the metallo-dependent hydrolases superfamily. NagA family.</text>
</comment>
<proteinExistence type="inferred from homology"/>
<dbReference type="InterPro" id="IPR006680">
    <property type="entry name" value="Amidohydro-rel"/>
</dbReference>
<feature type="binding site" evidence="7">
    <location>
        <begin position="224"/>
        <end position="225"/>
    </location>
    <ligand>
        <name>substrate</name>
    </ligand>
</feature>
<dbReference type="PANTHER" id="PTHR11113:SF14">
    <property type="entry name" value="N-ACETYLGLUCOSAMINE-6-PHOSPHATE DEACETYLASE"/>
    <property type="match status" value="1"/>
</dbReference>
<dbReference type="InterPro" id="IPR003764">
    <property type="entry name" value="GlcNAc_6-P_deAcase"/>
</dbReference>
<dbReference type="Proteomes" id="UP000823908">
    <property type="component" value="Unassembled WGS sequence"/>
</dbReference>
<comment type="cofactor">
    <cofactor evidence="8">
        <name>a divalent metal cation</name>
        <dbReference type="ChEBI" id="CHEBI:60240"/>
    </cofactor>
    <text evidence="8">Binds 1 divalent metal cation per subunit.</text>
</comment>
<dbReference type="Gene3D" id="2.30.40.10">
    <property type="entry name" value="Urease, subunit C, domain 1"/>
    <property type="match status" value="1"/>
</dbReference>
<evidence type="ECO:0000259" key="9">
    <source>
        <dbReference type="Pfam" id="PF01979"/>
    </source>
</evidence>
<feature type="binding site" evidence="8">
    <location>
        <position position="134"/>
    </location>
    <ligand>
        <name>Zn(2+)</name>
        <dbReference type="ChEBI" id="CHEBI:29105"/>
    </ligand>
</feature>
<feature type="binding site" evidence="7">
    <location>
        <position position="145"/>
    </location>
    <ligand>
        <name>substrate</name>
    </ligand>
</feature>
<sequence>MSSLIVHSATLYDGSIGGVHQRGAVLVENGKISKVLGEDEWQSYLSPGTEVVDAAGAPLVPGYIDIHHHGGAGHAYDEGTFESATAALEAHAKHGTTRSVLSTVTNSVEAISQSLRNLAPLVEQNPQVLGFHAEGPFLHPQHKGAHPEDLLRDPDPEAVAQILDAAGGHLLQVTMAPEREGGLAAIESFVGAGTKVAVGHTSATYEQARDAFSAGASLLTHTFNGMNGIHHRAPGPVIAALEDSRVSLEIINDGIHVHPSVVAQIFGRAPERTVLVTDAMSATCNADGIYMLGTLEVEVKGGVATLVEGNSLAGSTLTMDRAVALAVQNSGQPLDLAVAAATSQAAAALDLADSYGRIAPGYPGDLLLLDAETLLPTRIWRDGVQL</sequence>
<dbReference type="SUPFAM" id="SSF51338">
    <property type="entry name" value="Composite domain of metallo-dependent hydrolases"/>
    <property type="match status" value="1"/>
</dbReference>
<dbReference type="GO" id="GO:0006046">
    <property type="term" value="P:N-acetylglucosamine catabolic process"/>
    <property type="evidence" value="ECO:0007669"/>
    <property type="project" value="TreeGrafter"/>
</dbReference>
<dbReference type="Gene3D" id="3.20.20.140">
    <property type="entry name" value="Metal-dependent hydrolases"/>
    <property type="match status" value="1"/>
</dbReference>
<dbReference type="EMBL" id="DWUS01000039">
    <property type="protein sequence ID" value="HJD50523.1"/>
    <property type="molecule type" value="Genomic_DNA"/>
</dbReference>
<organism evidence="10 11">
    <name type="scientific">Candidatus Rothia avistercoris</name>
    <dbReference type="NCBI Taxonomy" id="2840479"/>
    <lineage>
        <taxon>Bacteria</taxon>
        <taxon>Bacillati</taxon>
        <taxon>Actinomycetota</taxon>
        <taxon>Actinomycetes</taxon>
        <taxon>Micrococcales</taxon>
        <taxon>Micrococcaceae</taxon>
        <taxon>Rothia</taxon>
    </lineage>
</organism>
<dbReference type="GO" id="GO:0008448">
    <property type="term" value="F:N-acetylglucosamine-6-phosphate deacetylase activity"/>
    <property type="evidence" value="ECO:0007669"/>
    <property type="project" value="UniProtKB-EC"/>
</dbReference>
<evidence type="ECO:0000256" key="6">
    <source>
        <dbReference type="PIRSR" id="PIRSR038994-1"/>
    </source>
</evidence>
<keyword evidence="2 8" id="KW-0479">Metal-binding</keyword>
<dbReference type="InterPro" id="IPR011059">
    <property type="entry name" value="Metal-dep_hydrolase_composite"/>
</dbReference>
<dbReference type="Pfam" id="PF01979">
    <property type="entry name" value="Amidohydro_1"/>
    <property type="match status" value="1"/>
</dbReference>
<feature type="domain" description="Amidohydrolase-related" evidence="9">
    <location>
        <begin position="59"/>
        <end position="371"/>
    </location>
</feature>
<feature type="binding site" evidence="7">
    <location>
        <position position="232"/>
    </location>
    <ligand>
        <name>substrate</name>
    </ligand>
</feature>
<dbReference type="GO" id="GO:0046872">
    <property type="term" value="F:metal ion binding"/>
    <property type="evidence" value="ECO:0007669"/>
    <property type="project" value="UniProtKB-KW"/>
</dbReference>
<feature type="binding site" evidence="7">
    <location>
        <begin position="312"/>
        <end position="314"/>
    </location>
    <ligand>
        <name>substrate</name>
    </ligand>
</feature>
<feature type="binding site" evidence="8">
    <location>
        <position position="221"/>
    </location>
    <ligand>
        <name>Zn(2+)</name>
        <dbReference type="ChEBI" id="CHEBI:29105"/>
    </ligand>
</feature>